<proteinExistence type="predicted"/>
<sequence>MASTAHDQDSGDLLTLVCTGSDPDENPTTS</sequence>
<feature type="non-terminal residue" evidence="2">
    <location>
        <position position="30"/>
    </location>
</feature>
<dbReference type="EMBL" id="KI630480">
    <property type="protein sequence ID" value="EYU38624.1"/>
    <property type="molecule type" value="Genomic_DNA"/>
</dbReference>
<evidence type="ECO:0000313" key="3">
    <source>
        <dbReference type="Proteomes" id="UP000030748"/>
    </source>
</evidence>
<name>A0A022RF38_ERYGU</name>
<accession>A0A022RF38</accession>
<dbReference type="Proteomes" id="UP000030748">
    <property type="component" value="Unassembled WGS sequence"/>
</dbReference>
<keyword evidence="3" id="KW-1185">Reference proteome</keyword>
<evidence type="ECO:0000256" key="1">
    <source>
        <dbReference type="SAM" id="MobiDB-lite"/>
    </source>
</evidence>
<protein>
    <submittedName>
        <fullName evidence="2">Uncharacterized protein</fullName>
    </submittedName>
</protein>
<gene>
    <name evidence="2" type="ORF">MIMGU_mgv1a0009751mg</name>
</gene>
<reference evidence="2 3" key="1">
    <citation type="journal article" date="2013" name="Proc. Natl. Acad. Sci. U.S.A.">
        <title>Fine-scale variation in meiotic recombination in Mimulus inferred from population shotgun sequencing.</title>
        <authorList>
            <person name="Hellsten U."/>
            <person name="Wright K.M."/>
            <person name="Jenkins J."/>
            <person name="Shu S."/>
            <person name="Yuan Y."/>
            <person name="Wessler S.R."/>
            <person name="Schmutz J."/>
            <person name="Willis J.H."/>
            <person name="Rokhsar D.S."/>
        </authorList>
    </citation>
    <scope>NUCLEOTIDE SEQUENCE [LARGE SCALE GENOMIC DNA]</scope>
    <source>
        <strain evidence="3">cv. DUN x IM62</strain>
    </source>
</reference>
<evidence type="ECO:0000313" key="2">
    <source>
        <dbReference type="EMBL" id="EYU38624.1"/>
    </source>
</evidence>
<organism evidence="2 3">
    <name type="scientific">Erythranthe guttata</name>
    <name type="common">Yellow monkey flower</name>
    <name type="synonym">Mimulus guttatus</name>
    <dbReference type="NCBI Taxonomy" id="4155"/>
    <lineage>
        <taxon>Eukaryota</taxon>
        <taxon>Viridiplantae</taxon>
        <taxon>Streptophyta</taxon>
        <taxon>Embryophyta</taxon>
        <taxon>Tracheophyta</taxon>
        <taxon>Spermatophyta</taxon>
        <taxon>Magnoliopsida</taxon>
        <taxon>eudicotyledons</taxon>
        <taxon>Gunneridae</taxon>
        <taxon>Pentapetalae</taxon>
        <taxon>asterids</taxon>
        <taxon>lamiids</taxon>
        <taxon>Lamiales</taxon>
        <taxon>Phrymaceae</taxon>
        <taxon>Erythranthe</taxon>
    </lineage>
</organism>
<feature type="region of interest" description="Disordered" evidence="1">
    <location>
        <begin position="1"/>
        <end position="30"/>
    </location>
</feature>
<dbReference type="AlphaFoldDB" id="A0A022RF38"/>